<dbReference type="PANTHER" id="PTHR48107">
    <property type="entry name" value="NADPH-DEPENDENT ALDEHYDE REDUCTASE-LIKE PROTEIN, CHLOROPLASTIC-RELATED"/>
    <property type="match status" value="1"/>
</dbReference>
<comment type="similarity">
    <text evidence="1">Belongs to the short-chain dehydrogenases/reductases (SDR) family.</text>
</comment>
<evidence type="ECO:0000256" key="2">
    <source>
        <dbReference type="ARBA" id="ARBA00023002"/>
    </source>
</evidence>
<proteinExistence type="inferred from homology"/>
<dbReference type="PANTHER" id="PTHR48107:SF7">
    <property type="entry name" value="RE15974P"/>
    <property type="match status" value="1"/>
</dbReference>
<evidence type="ECO:0000313" key="5">
    <source>
        <dbReference type="Proteomes" id="UP000704467"/>
    </source>
</evidence>
<dbReference type="SUPFAM" id="SSF51735">
    <property type="entry name" value="NAD(P)-binding Rossmann-fold domains"/>
    <property type="match status" value="1"/>
</dbReference>
<dbReference type="EMBL" id="JAAVLN010000001">
    <property type="protein sequence ID" value="NKC02960.1"/>
    <property type="molecule type" value="Genomic_DNA"/>
</dbReference>
<name>A0ABX1DQ32_9HYPH</name>
<feature type="domain" description="Ketoreductase" evidence="3">
    <location>
        <begin position="8"/>
        <end position="188"/>
    </location>
</feature>
<evidence type="ECO:0000259" key="3">
    <source>
        <dbReference type="SMART" id="SM00822"/>
    </source>
</evidence>
<keyword evidence="2" id="KW-0560">Oxidoreductase</keyword>
<dbReference type="InterPro" id="IPR036291">
    <property type="entry name" value="NAD(P)-bd_dom_sf"/>
</dbReference>
<dbReference type="Pfam" id="PF13561">
    <property type="entry name" value="adh_short_C2"/>
    <property type="match status" value="1"/>
</dbReference>
<reference evidence="4 5" key="1">
    <citation type="submission" date="2020-03" db="EMBL/GenBank/DDBJ databases">
        <title>Whole genome sequencing of clinical and environmental type strains of Ochrobactrum.</title>
        <authorList>
            <person name="Dharne M."/>
        </authorList>
    </citation>
    <scope>NUCLEOTIDE SEQUENCE [LARGE SCALE GENOMIC DNA]</scope>
    <source>
        <strain evidence="4 5">CIP 109452</strain>
    </source>
</reference>
<keyword evidence="5" id="KW-1185">Reference proteome</keyword>
<organism evidence="4 5">
    <name type="scientific">Brucella haematophila</name>
    <dbReference type="NCBI Taxonomy" id="419474"/>
    <lineage>
        <taxon>Bacteria</taxon>
        <taxon>Pseudomonadati</taxon>
        <taxon>Pseudomonadota</taxon>
        <taxon>Alphaproteobacteria</taxon>
        <taxon>Hyphomicrobiales</taxon>
        <taxon>Brucellaceae</taxon>
        <taxon>Brucella/Ochrobactrum group</taxon>
        <taxon>Brucella</taxon>
    </lineage>
</organism>
<accession>A0ABX1DQ32</accession>
<dbReference type="SMART" id="SM00822">
    <property type="entry name" value="PKS_KR"/>
    <property type="match status" value="1"/>
</dbReference>
<comment type="caution">
    <text evidence="4">The sequence shown here is derived from an EMBL/GenBank/DDBJ whole genome shotgun (WGS) entry which is preliminary data.</text>
</comment>
<gene>
    <name evidence="4" type="ORF">HED55_05110</name>
</gene>
<evidence type="ECO:0000256" key="1">
    <source>
        <dbReference type="ARBA" id="ARBA00006484"/>
    </source>
</evidence>
<dbReference type="InterPro" id="IPR002347">
    <property type="entry name" value="SDR_fam"/>
</dbReference>
<evidence type="ECO:0000313" key="4">
    <source>
        <dbReference type="EMBL" id="NKC02960.1"/>
    </source>
</evidence>
<dbReference type="InterPro" id="IPR057326">
    <property type="entry name" value="KR_dom"/>
</dbReference>
<dbReference type="PRINTS" id="PR00081">
    <property type="entry name" value="GDHRDH"/>
</dbReference>
<sequence>MRRSSSLKNVLITGGSRGIGKATALRCAADGWSIALNYAGNAAAAAETTDSLKRAGAEAIALQGDISREEDVLSIYNRAEQAFGALHGVVLNAGIVAQTMPLADMSAERLRTMFDVNVYGTYLCAREAARRLQPGGSIVIVSSMAAKLGSPFEYVDYAGAKGALDTLTIGLSRELGPKGIRVNAVRPGLIETEIHASGGNPDRAVQLGAGTPMGRAGKAEEVAEAIYWLLNDAPGYTTGSFIDVAGGR</sequence>
<dbReference type="Proteomes" id="UP000704467">
    <property type="component" value="Unassembled WGS sequence"/>
</dbReference>
<dbReference type="CDD" id="cd05233">
    <property type="entry name" value="SDR_c"/>
    <property type="match status" value="1"/>
</dbReference>
<dbReference type="NCBIfam" id="NF005400">
    <property type="entry name" value="PRK06947.1"/>
    <property type="match status" value="1"/>
</dbReference>
<protein>
    <submittedName>
        <fullName evidence="4">SDR family oxidoreductase</fullName>
    </submittedName>
</protein>
<dbReference type="Gene3D" id="3.40.50.720">
    <property type="entry name" value="NAD(P)-binding Rossmann-like Domain"/>
    <property type="match status" value="1"/>
</dbReference>